<evidence type="ECO:0000313" key="2">
    <source>
        <dbReference type="EMBL" id="KJZ76436.1"/>
    </source>
</evidence>
<organism evidence="2 3">
    <name type="scientific">Hirsutella minnesotensis 3608</name>
    <dbReference type="NCBI Taxonomy" id="1043627"/>
    <lineage>
        <taxon>Eukaryota</taxon>
        <taxon>Fungi</taxon>
        <taxon>Dikarya</taxon>
        <taxon>Ascomycota</taxon>
        <taxon>Pezizomycotina</taxon>
        <taxon>Sordariomycetes</taxon>
        <taxon>Hypocreomycetidae</taxon>
        <taxon>Hypocreales</taxon>
        <taxon>Ophiocordycipitaceae</taxon>
        <taxon>Hirsutella</taxon>
    </lineage>
</organism>
<accession>A0A0F7ZLH8</accession>
<evidence type="ECO:0000313" key="3">
    <source>
        <dbReference type="Proteomes" id="UP000054481"/>
    </source>
</evidence>
<dbReference type="EMBL" id="KQ030511">
    <property type="protein sequence ID" value="KJZ76436.1"/>
    <property type="molecule type" value="Genomic_DNA"/>
</dbReference>
<keyword evidence="3" id="KW-1185">Reference proteome</keyword>
<feature type="compositionally biased region" description="Low complexity" evidence="1">
    <location>
        <begin position="123"/>
        <end position="133"/>
    </location>
</feature>
<evidence type="ECO:0000256" key="1">
    <source>
        <dbReference type="SAM" id="MobiDB-lite"/>
    </source>
</evidence>
<dbReference type="Proteomes" id="UP000054481">
    <property type="component" value="Unassembled WGS sequence"/>
</dbReference>
<name>A0A0F7ZLH8_9HYPO</name>
<sequence length="197" mass="20858">MRGPAKDRAVAREWCNGRVPSVGNLEICCAGCPRSVDDTLSLGGRIWRRRWKSCCCSGARRAETLMSGIFGWDSLEGARILAAYYPDGVSCPGPDAADAPRHRPSGRSLRASYNTLAGPTPVSSGARSSTGRAAENRQLAPAPARPPARQVSRHHLGAEQPGTERNGIVTAGPRGQWPPMDGGCEYEIGATAADTMS</sequence>
<feature type="region of interest" description="Disordered" evidence="1">
    <location>
        <begin position="95"/>
        <end position="183"/>
    </location>
</feature>
<gene>
    <name evidence="2" type="ORF">HIM_04165</name>
</gene>
<dbReference type="AlphaFoldDB" id="A0A0F7ZLH8"/>
<reference evidence="2 3" key="1">
    <citation type="journal article" date="2014" name="Genome Biol. Evol.">
        <title>Comparative genomics and transcriptomics analyses reveal divergent lifestyle features of nematode endoparasitic fungus Hirsutella minnesotensis.</title>
        <authorList>
            <person name="Lai Y."/>
            <person name="Liu K."/>
            <person name="Zhang X."/>
            <person name="Zhang X."/>
            <person name="Li K."/>
            <person name="Wang N."/>
            <person name="Shu C."/>
            <person name="Wu Y."/>
            <person name="Wang C."/>
            <person name="Bushley K.E."/>
            <person name="Xiang M."/>
            <person name="Liu X."/>
        </authorList>
    </citation>
    <scope>NUCLEOTIDE SEQUENCE [LARGE SCALE GENOMIC DNA]</scope>
    <source>
        <strain evidence="2 3">3608</strain>
    </source>
</reference>
<proteinExistence type="predicted"/>
<protein>
    <submittedName>
        <fullName evidence="2">Uncharacterized protein</fullName>
    </submittedName>
</protein>